<dbReference type="InterPro" id="IPR020846">
    <property type="entry name" value="MFS_dom"/>
</dbReference>
<dbReference type="FunFam" id="1.20.1250.20:FF:000082">
    <property type="entry name" value="MFS multidrug transporter, putative"/>
    <property type="match status" value="1"/>
</dbReference>
<dbReference type="Proteomes" id="UP000070501">
    <property type="component" value="Unassembled WGS sequence"/>
</dbReference>
<proteinExistence type="inferred from homology"/>
<sequence>MSTTSSKPADPNSQQAGHARLSQVTTPSISSAGGAGTSHEALATPGLADLVRSISERDAQEAYETRAADRGLSAGTGLQVDHHHDGSDNGGGTSSGNETMDEKAVVSWDIDDPENPYNFSTLLASKTKKVAILITCMLCIINSTMGSSLPSLAIPNIAADFGVTGQAQLVLPISVFLIGFVFGPLLWGPLTEYVGRRPVTCTTFTLFMISTMACALAPNWPALLVFRFFVGIFASAPIPAVSGVMADMYGDPLTRGRAMAWFMATTVFGPLFAPVISGFCGPTIGWRWVFWIGLAYAGLTAVPIYLIPETYGPVLLTRRARKLRKENPGAEVYSATELEMRDYKELITVVLTRPVRMLVTEPIVTATCLYLSLVYSIFYMSFQAFPLIFQQVYALSPGVTGLCFMPIGAGALTSIPIFMFYDGFLARARARHASWTHREESRRLPLAFLGGPLFVVSLFWLGWSANPRVHFAVPMLAGLPFGCGFMLIFMALLNYLTDAYEVYAASANAAASSARSIFAVVLPLATTPMFARLGISGACSLLGGLSALMCVIPYVFVWKGESLRSRSKFCIALKKQKEELERKEERRRQRRQMSESSHVGTEAQNSNDGQTTSAAKCEGPVATTSSGQRDEKS</sequence>
<accession>A0A136JH20</accession>
<evidence type="ECO:0000256" key="6">
    <source>
        <dbReference type="ARBA" id="ARBA00022989"/>
    </source>
</evidence>
<keyword evidence="7" id="KW-0472">Membrane</keyword>
<dbReference type="Gene3D" id="1.20.1250.20">
    <property type="entry name" value="MFS general substrate transporter like domains"/>
    <property type="match status" value="1"/>
</dbReference>
<dbReference type="Pfam" id="PF07690">
    <property type="entry name" value="MFS_1"/>
    <property type="match status" value="1"/>
</dbReference>
<evidence type="ECO:0000256" key="8">
    <source>
        <dbReference type="SAM" id="MobiDB-lite"/>
    </source>
</evidence>
<evidence type="ECO:0000259" key="9">
    <source>
        <dbReference type="PROSITE" id="PS50850"/>
    </source>
</evidence>
<dbReference type="InterPro" id="IPR036259">
    <property type="entry name" value="MFS_trans_sf"/>
</dbReference>
<evidence type="ECO:0000313" key="11">
    <source>
        <dbReference type="Proteomes" id="UP000070501"/>
    </source>
</evidence>
<dbReference type="CDD" id="cd17323">
    <property type="entry name" value="MFS_Tpo1_MDR_like"/>
    <property type="match status" value="1"/>
</dbReference>
<dbReference type="EMBL" id="KQ964245">
    <property type="protein sequence ID" value="KXJ96418.1"/>
    <property type="molecule type" value="Genomic_DNA"/>
</dbReference>
<dbReference type="AlphaFoldDB" id="A0A136JH20"/>
<feature type="region of interest" description="Disordered" evidence="8">
    <location>
        <begin position="61"/>
        <end position="99"/>
    </location>
</feature>
<dbReference type="GO" id="GO:0005886">
    <property type="term" value="C:plasma membrane"/>
    <property type="evidence" value="ECO:0007669"/>
    <property type="project" value="UniProtKB-SubCell"/>
</dbReference>
<keyword evidence="6" id="KW-1133">Transmembrane helix</keyword>
<gene>
    <name evidence="10" type="ORF">Micbo1qcDRAFT_191192</name>
</gene>
<evidence type="ECO:0000256" key="4">
    <source>
        <dbReference type="ARBA" id="ARBA00022475"/>
    </source>
</evidence>
<protein>
    <submittedName>
        <fullName evidence="10">Major facilitator superfamily domain-containing protein</fullName>
    </submittedName>
</protein>
<comment type="subcellular location">
    <subcellularLocation>
        <location evidence="2">Cell membrane</location>
    </subcellularLocation>
    <subcellularLocation>
        <location evidence="1">Membrane</location>
        <topology evidence="1">Multi-pass membrane protein</topology>
    </subcellularLocation>
</comment>
<dbReference type="PANTHER" id="PTHR23502:SF74">
    <property type="entry name" value="MAJOR FACILITATOR SUPERFAMILY (MFS) PROFILE DOMAIN-CONTAINING PROTEIN"/>
    <property type="match status" value="1"/>
</dbReference>
<evidence type="ECO:0000256" key="5">
    <source>
        <dbReference type="ARBA" id="ARBA00022692"/>
    </source>
</evidence>
<dbReference type="OrthoDB" id="5141738at2759"/>
<evidence type="ECO:0000256" key="7">
    <source>
        <dbReference type="ARBA" id="ARBA00023136"/>
    </source>
</evidence>
<evidence type="ECO:0000256" key="3">
    <source>
        <dbReference type="ARBA" id="ARBA00008335"/>
    </source>
</evidence>
<dbReference type="InParanoid" id="A0A136JH20"/>
<dbReference type="SUPFAM" id="SSF103473">
    <property type="entry name" value="MFS general substrate transporter"/>
    <property type="match status" value="1"/>
</dbReference>
<evidence type="ECO:0000256" key="2">
    <source>
        <dbReference type="ARBA" id="ARBA00004236"/>
    </source>
</evidence>
<dbReference type="PROSITE" id="PS50850">
    <property type="entry name" value="MFS"/>
    <property type="match status" value="1"/>
</dbReference>
<evidence type="ECO:0000313" key="10">
    <source>
        <dbReference type="EMBL" id="KXJ96418.1"/>
    </source>
</evidence>
<dbReference type="InterPro" id="IPR011701">
    <property type="entry name" value="MFS"/>
</dbReference>
<reference evidence="11" key="1">
    <citation type="submission" date="2016-02" db="EMBL/GenBank/DDBJ databases">
        <title>Draft genome sequence of Microdochium bolleyi, a fungal endophyte of beachgrass.</title>
        <authorList>
            <consortium name="DOE Joint Genome Institute"/>
            <person name="David A.S."/>
            <person name="May G."/>
            <person name="Haridas S."/>
            <person name="Lim J."/>
            <person name="Wang M."/>
            <person name="Labutti K."/>
            <person name="Lipzen A."/>
            <person name="Barry K."/>
            <person name="Grigoriev I.V."/>
        </authorList>
    </citation>
    <scope>NUCLEOTIDE SEQUENCE [LARGE SCALE GENOMIC DNA]</scope>
    <source>
        <strain evidence="11">J235TASD1</strain>
    </source>
</reference>
<feature type="domain" description="Major facilitator superfamily (MFS) profile" evidence="9">
    <location>
        <begin position="132"/>
        <end position="561"/>
    </location>
</feature>
<comment type="similarity">
    <text evidence="3">Belongs to the major facilitator superfamily.</text>
</comment>
<organism evidence="10 11">
    <name type="scientific">Microdochium bolleyi</name>
    <dbReference type="NCBI Taxonomy" id="196109"/>
    <lineage>
        <taxon>Eukaryota</taxon>
        <taxon>Fungi</taxon>
        <taxon>Dikarya</taxon>
        <taxon>Ascomycota</taxon>
        <taxon>Pezizomycotina</taxon>
        <taxon>Sordariomycetes</taxon>
        <taxon>Xylariomycetidae</taxon>
        <taxon>Xylariales</taxon>
        <taxon>Microdochiaceae</taxon>
        <taxon>Microdochium</taxon>
    </lineage>
</organism>
<keyword evidence="4" id="KW-1003">Cell membrane</keyword>
<evidence type="ECO:0000256" key="1">
    <source>
        <dbReference type="ARBA" id="ARBA00004141"/>
    </source>
</evidence>
<feature type="region of interest" description="Disordered" evidence="8">
    <location>
        <begin position="1"/>
        <end position="41"/>
    </location>
</feature>
<keyword evidence="5" id="KW-0812">Transmembrane</keyword>
<feature type="compositionally biased region" description="Polar residues" evidence="8">
    <location>
        <begin position="594"/>
        <end position="614"/>
    </location>
</feature>
<feature type="compositionally biased region" description="Polar residues" evidence="8">
    <location>
        <begin position="1"/>
        <end position="31"/>
    </location>
</feature>
<feature type="region of interest" description="Disordered" evidence="8">
    <location>
        <begin position="579"/>
        <end position="633"/>
    </location>
</feature>
<keyword evidence="11" id="KW-1185">Reference proteome</keyword>
<dbReference type="GO" id="GO:0022857">
    <property type="term" value="F:transmembrane transporter activity"/>
    <property type="evidence" value="ECO:0007669"/>
    <property type="project" value="InterPro"/>
</dbReference>
<name>A0A136JH20_9PEZI</name>
<dbReference type="PANTHER" id="PTHR23502">
    <property type="entry name" value="MAJOR FACILITATOR SUPERFAMILY"/>
    <property type="match status" value="1"/>
</dbReference>